<feature type="region of interest" description="Disordered" evidence="1">
    <location>
        <begin position="74"/>
        <end position="101"/>
    </location>
</feature>
<feature type="compositionally biased region" description="Gly residues" evidence="1">
    <location>
        <begin position="135"/>
        <end position="144"/>
    </location>
</feature>
<evidence type="ECO:0000313" key="2">
    <source>
        <dbReference type="EMBL" id="KAF9144994.1"/>
    </source>
</evidence>
<organism evidence="2 3">
    <name type="scientific">Linnemannia schmuckeri</name>
    <dbReference type="NCBI Taxonomy" id="64567"/>
    <lineage>
        <taxon>Eukaryota</taxon>
        <taxon>Fungi</taxon>
        <taxon>Fungi incertae sedis</taxon>
        <taxon>Mucoromycota</taxon>
        <taxon>Mortierellomycotina</taxon>
        <taxon>Mortierellomycetes</taxon>
        <taxon>Mortierellales</taxon>
        <taxon>Mortierellaceae</taxon>
        <taxon>Linnemannia</taxon>
    </lineage>
</organism>
<dbReference type="Proteomes" id="UP000748756">
    <property type="component" value="Unassembled WGS sequence"/>
</dbReference>
<accession>A0A9P5RUI1</accession>
<sequence length="144" mass="15468">MEEVTQERVQAVRSVNAYSSKSETAHVDIQLDPTGKKIVLWADILVAFKGAVILSLAATVLDIHIEDPFVQKEEEAARVHPAPSETLPPAKRLRDPQENPENVAFCNWEKFTVSPSVSKSNPGDTDSDGDTEGGTNSGGAPQGS</sequence>
<reference evidence="2" key="1">
    <citation type="journal article" date="2020" name="Fungal Divers.">
        <title>Resolving the Mortierellaceae phylogeny through synthesis of multi-gene phylogenetics and phylogenomics.</title>
        <authorList>
            <person name="Vandepol N."/>
            <person name="Liber J."/>
            <person name="Desiro A."/>
            <person name="Na H."/>
            <person name="Kennedy M."/>
            <person name="Barry K."/>
            <person name="Grigoriev I.V."/>
            <person name="Miller A.N."/>
            <person name="O'Donnell K."/>
            <person name="Stajich J.E."/>
            <person name="Bonito G."/>
        </authorList>
    </citation>
    <scope>NUCLEOTIDE SEQUENCE</scope>
    <source>
        <strain evidence="2">NRRL 6426</strain>
    </source>
</reference>
<keyword evidence="3" id="KW-1185">Reference proteome</keyword>
<evidence type="ECO:0000256" key="1">
    <source>
        <dbReference type="SAM" id="MobiDB-lite"/>
    </source>
</evidence>
<dbReference type="AlphaFoldDB" id="A0A9P5RUI1"/>
<proteinExistence type="predicted"/>
<feature type="region of interest" description="Disordered" evidence="1">
    <location>
        <begin position="114"/>
        <end position="144"/>
    </location>
</feature>
<dbReference type="EMBL" id="JAAAUQ010000980">
    <property type="protein sequence ID" value="KAF9144994.1"/>
    <property type="molecule type" value="Genomic_DNA"/>
</dbReference>
<comment type="caution">
    <text evidence="2">The sequence shown here is derived from an EMBL/GenBank/DDBJ whole genome shotgun (WGS) entry which is preliminary data.</text>
</comment>
<protein>
    <submittedName>
        <fullName evidence="2">Uncharacterized protein</fullName>
    </submittedName>
</protein>
<gene>
    <name evidence="2" type="ORF">BG015_012045</name>
</gene>
<dbReference type="OrthoDB" id="10596161at2759"/>
<name>A0A9P5RUI1_9FUNG</name>
<evidence type="ECO:0000313" key="3">
    <source>
        <dbReference type="Proteomes" id="UP000748756"/>
    </source>
</evidence>